<dbReference type="Proteomes" id="UP000325440">
    <property type="component" value="Unassembled WGS sequence"/>
</dbReference>
<evidence type="ECO:0000313" key="7">
    <source>
        <dbReference type="Proteomes" id="UP000325440"/>
    </source>
</evidence>
<dbReference type="GO" id="GO:0071230">
    <property type="term" value="P:cellular response to amino acid stimulus"/>
    <property type="evidence" value="ECO:0007669"/>
    <property type="project" value="InterPro"/>
</dbReference>
<dbReference type="AlphaFoldDB" id="A0A5E4NIT3"/>
<evidence type="ECO:0000256" key="2">
    <source>
        <dbReference type="ARBA" id="ARBA00010627"/>
    </source>
</evidence>
<organism evidence="6 7">
    <name type="scientific">Cinara cedri</name>
    <dbReference type="NCBI Taxonomy" id="506608"/>
    <lineage>
        <taxon>Eukaryota</taxon>
        <taxon>Metazoa</taxon>
        <taxon>Ecdysozoa</taxon>
        <taxon>Arthropoda</taxon>
        <taxon>Hexapoda</taxon>
        <taxon>Insecta</taxon>
        <taxon>Pterygota</taxon>
        <taxon>Neoptera</taxon>
        <taxon>Paraneoptera</taxon>
        <taxon>Hemiptera</taxon>
        <taxon>Sternorrhyncha</taxon>
        <taxon>Aphidomorpha</taxon>
        <taxon>Aphidoidea</taxon>
        <taxon>Aphididae</taxon>
        <taxon>Lachninae</taxon>
        <taxon>Cinara</taxon>
    </lineage>
</organism>
<dbReference type="GO" id="GO:0032008">
    <property type="term" value="P:positive regulation of TOR signaling"/>
    <property type="evidence" value="ECO:0007669"/>
    <property type="project" value="InterPro"/>
</dbReference>
<evidence type="ECO:0000256" key="3">
    <source>
        <dbReference type="ARBA" id="ARBA00023228"/>
    </source>
</evidence>
<comment type="similarity">
    <text evidence="2">Belongs to the LAMTOR4 family.</text>
</comment>
<comment type="subcellular location">
    <subcellularLocation>
        <location evidence="1">Lysosome</location>
    </subcellularLocation>
</comment>
<dbReference type="PANTHER" id="PTHR33967">
    <property type="entry name" value="RAGULATOR COMPLEX PROTEIN LAMTOR4"/>
    <property type="match status" value="1"/>
</dbReference>
<evidence type="ECO:0000256" key="1">
    <source>
        <dbReference type="ARBA" id="ARBA00004371"/>
    </source>
</evidence>
<name>A0A5E4NIT3_9HEMI</name>
<evidence type="ECO:0000313" key="6">
    <source>
        <dbReference type="EMBL" id="VVC44709.1"/>
    </source>
</evidence>
<protein>
    <recommendedName>
        <fullName evidence="4">Late endosomal/lysosomal adaptor and MAPK and MTOR activator 4</fullName>
    </recommendedName>
</protein>
<reference evidence="6 7" key="1">
    <citation type="submission" date="2019-08" db="EMBL/GenBank/DDBJ databases">
        <authorList>
            <person name="Alioto T."/>
            <person name="Alioto T."/>
            <person name="Gomez Garrido J."/>
        </authorList>
    </citation>
    <scope>NUCLEOTIDE SEQUENCE [LARGE SCALE GENOMIC DNA]</scope>
</reference>
<dbReference type="PANTHER" id="PTHR33967:SF1">
    <property type="entry name" value="RAGULATOR COMPLEX PROTEIN LAMTOR4"/>
    <property type="match status" value="1"/>
</dbReference>
<dbReference type="OrthoDB" id="275011at2759"/>
<evidence type="ECO:0000256" key="5">
    <source>
        <dbReference type="SAM" id="MobiDB-lite"/>
    </source>
</evidence>
<feature type="region of interest" description="Disordered" evidence="5">
    <location>
        <begin position="81"/>
        <end position="100"/>
    </location>
</feature>
<evidence type="ECO:0000256" key="4">
    <source>
        <dbReference type="ARBA" id="ARBA00032690"/>
    </source>
</evidence>
<proteinExistence type="inferred from homology"/>
<keyword evidence="3" id="KW-0458">Lysosome</keyword>
<dbReference type="GO" id="GO:0005085">
    <property type="term" value="F:guanyl-nucleotide exchange factor activity"/>
    <property type="evidence" value="ECO:0007669"/>
    <property type="project" value="TreeGrafter"/>
</dbReference>
<dbReference type="EMBL" id="CABPRJ010002385">
    <property type="protein sequence ID" value="VVC44709.1"/>
    <property type="molecule type" value="Genomic_DNA"/>
</dbReference>
<dbReference type="GO" id="GO:0071986">
    <property type="term" value="C:Ragulator complex"/>
    <property type="evidence" value="ECO:0007669"/>
    <property type="project" value="InterPro"/>
</dbReference>
<sequence length="100" mass="11295">MERIPEQMGYLILTMDGAVMSSGGDLENNETIADIISKTISSTKCLFMPEEQFQTMSIVYQNYHYSICVSNKKIHISKIKHDPNSLLENHDDSRGHADTS</sequence>
<gene>
    <name evidence="6" type="ORF">CINCED_3A004973</name>
</gene>
<accession>A0A5E4NIT3</accession>
<dbReference type="InterPro" id="IPR034601">
    <property type="entry name" value="LAMTOR4"/>
</dbReference>
<keyword evidence="7" id="KW-1185">Reference proteome</keyword>
<dbReference type="GO" id="GO:0005764">
    <property type="term" value="C:lysosome"/>
    <property type="evidence" value="ECO:0007669"/>
    <property type="project" value="UniProtKB-SubCell"/>
</dbReference>